<dbReference type="HOGENOM" id="CLU_069129_1_0_10"/>
<dbReference type="PANTHER" id="PTHR43464">
    <property type="entry name" value="METHYLTRANSFERASE"/>
    <property type="match status" value="1"/>
</dbReference>
<dbReference type="SUPFAM" id="SSF53335">
    <property type="entry name" value="S-adenosyl-L-methionine-dependent methyltransferases"/>
    <property type="match status" value="1"/>
</dbReference>
<dbReference type="Pfam" id="PF13649">
    <property type="entry name" value="Methyltransf_25"/>
    <property type="match status" value="1"/>
</dbReference>
<evidence type="ECO:0000256" key="3">
    <source>
        <dbReference type="ARBA" id="ARBA00022691"/>
    </source>
</evidence>
<dbReference type="GO" id="GO:0032259">
    <property type="term" value="P:methylation"/>
    <property type="evidence" value="ECO:0007669"/>
    <property type="project" value="UniProtKB-KW"/>
</dbReference>
<dbReference type="Gene3D" id="2.20.25.110">
    <property type="entry name" value="S-adenosyl-L-methionine-dependent methyltransferases"/>
    <property type="match status" value="1"/>
</dbReference>
<dbReference type="InterPro" id="IPR041698">
    <property type="entry name" value="Methyltransf_25"/>
</dbReference>
<dbReference type="EMBL" id="CP009621">
    <property type="protein sequence ID" value="AKD02752.1"/>
    <property type="molecule type" value="Genomic_DNA"/>
</dbReference>
<dbReference type="PANTHER" id="PTHR43464:SF19">
    <property type="entry name" value="UBIQUINONE BIOSYNTHESIS O-METHYLTRANSFERASE, MITOCHONDRIAL"/>
    <property type="match status" value="1"/>
</dbReference>
<dbReference type="Proteomes" id="UP000033109">
    <property type="component" value="Chromosome"/>
</dbReference>
<evidence type="ECO:0000256" key="2">
    <source>
        <dbReference type="ARBA" id="ARBA00022679"/>
    </source>
</evidence>
<proteinExistence type="predicted"/>
<evidence type="ECO:0000259" key="4">
    <source>
        <dbReference type="Pfam" id="PF13649"/>
    </source>
</evidence>
<evidence type="ECO:0000256" key="1">
    <source>
        <dbReference type="ARBA" id="ARBA00022603"/>
    </source>
</evidence>
<keyword evidence="3" id="KW-0949">S-adenosyl-L-methionine</keyword>
<dbReference type="InterPro" id="IPR029063">
    <property type="entry name" value="SAM-dependent_MTases_sf"/>
</dbReference>
<gene>
    <name evidence="5" type="ORF">PKOR_05990</name>
</gene>
<dbReference type="GO" id="GO:0008168">
    <property type="term" value="F:methyltransferase activity"/>
    <property type="evidence" value="ECO:0007669"/>
    <property type="project" value="UniProtKB-KW"/>
</dbReference>
<name>A0A0E3UVT2_9BACT</name>
<dbReference type="Gene3D" id="3.40.50.150">
    <property type="entry name" value="Vaccinia Virus protein VP39"/>
    <property type="match status" value="1"/>
</dbReference>
<dbReference type="CDD" id="cd02440">
    <property type="entry name" value="AdoMet_MTases"/>
    <property type="match status" value="1"/>
</dbReference>
<dbReference type="PATRIC" id="fig|400092.3.peg.1333"/>
<organism evidence="5 6">
    <name type="scientific">Pontibacter korlensis</name>
    <dbReference type="NCBI Taxonomy" id="400092"/>
    <lineage>
        <taxon>Bacteria</taxon>
        <taxon>Pseudomonadati</taxon>
        <taxon>Bacteroidota</taxon>
        <taxon>Cytophagia</taxon>
        <taxon>Cytophagales</taxon>
        <taxon>Hymenobacteraceae</taxon>
        <taxon>Pontibacter</taxon>
    </lineage>
</organism>
<dbReference type="OrthoDB" id="9811589at2"/>
<feature type="domain" description="Methyltransferase" evidence="4">
    <location>
        <begin position="52"/>
        <end position="143"/>
    </location>
</feature>
<sequence>MEAQPDTAEWFSTWFDSPYYHILYQHRDMQEAQHFMDRLLAYLHPKPHEKLLDLACGKGRYSLYLNQKGFDVTGIDLSEKSIQFAKQHENERLHFVRHDMREVFRPEGFDFILNLFTSFGYFDTDTENVVALCAAAENLKHGGKLVIDFMNTDKVIDRLVATEEKEVQGINFKITRGVENGFIVKSIRFHDQGKEHNYVERVRALRQEDFLEYFSMTQLRLVETFGSYELTPYNQATSDRMIFVLKK</sequence>
<dbReference type="RefSeq" id="WP_046309691.1">
    <property type="nucleotide sequence ID" value="NZ_CBCSCY010000001.1"/>
</dbReference>
<keyword evidence="2 5" id="KW-0808">Transferase</keyword>
<dbReference type="STRING" id="400092.PKOR_05990"/>
<evidence type="ECO:0000313" key="6">
    <source>
        <dbReference type="Proteomes" id="UP000033109"/>
    </source>
</evidence>
<dbReference type="AlphaFoldDB" id="A0A0E3UVT2"/>
<keyword evidence="1 5" id="KW-0489">Methyltransferase</keyword>
<evidence type="ECO:0000313" key="5">
    <source>
        <dbReference type="EMBL" id="AKD02752.1"/>
    </source>
</evidence>
<dbReference type="KEGG" id="pko:PKOR_05990"/>
<keyword evidence="6" id="KW-1185">Reference proteome</keyword>
<protein>
    <submittedName>
        <fullName evidence="5">Methyltransferase</fullName>
    </submittedName>
</protein>
<reference evidence="5 6" key="1">
    <citation type="journal article" date="2015" name="Sci. Rep.">
        <title>Unraveling adaptation of Pontibacter korlensis to radiation and infertility in desert through complete genome and comparative transcriptomic analysis.</title>
        <authorList>
            <person name="Dai J."/>
            <person name="Dai W."/>
            <person name="Qiu C."/>
            <person name="Yang Z."/>
            <person name="Zhang Y."/>
            <person name="Zhou M."/>
            <person name="Zhang L."/>
            <person name="Fang C."/>
            <person name="Gao Q."/>
            <person name="Yang Q."/>
            <person name="Li X."/>
            <person name="Wang Z."/>
            <person name="Wang Z."/>
            <person name="Jia Z."/>
            <person name="Chen X."/>
        </authorList>
    </citation>
    <scope>NUCLEOTIDE SEQUENCE [LARGE SCALE GENOMIC DNA]</scope>
    <source>
        <strain evidence="5 6">X14-1T</strain>
    </source>
</reference>
<accession>A0A0E3UVT2</accession>